<sequence>MAISTLDTTVPSDLDARWRPWAACAHLGPSPFYGRGLKDLCADCPASEPCLWAALALEAVVGYHYGIWGGTAALRRQRIVEWFGPEVDYHAWYVSVVDAWVPPAAGPGGL</sequence>
<evidence type="ECO:0000313" key="3">
    <source>
        <dbReference type="Proteomes" id="UP000614410"/>
    </source>
</evidence>
<dbReference type="EMBL" id="JAEKNN010000066">
    <property type="protein sequence ID" value="MBJ7610583.1"/>
    <property type="molecule type" value="Genomic_DNA"/>
</dbReference>
<accession>A0A934NFZ2</accession>
<dbReference type="InterPro" id="IPR034768">
    <property type="entry name" value="4FE4S_WBL"/>
</dbReference>
<comment type="caution">
    <text evidence="2">The sequence shown here is derived from an EMBL/GenBank/DDBJ whole genome shotgun (WGS) entry which is preliminary data.</text>
</comment>
<protein>
    <submittedName>
        <fullName evidence="2">WhiB family transcriptional regulator</fullName>
    </submittedName>
</protein>
<feature type="domain" description="4Fe-4S Wbl-type" evidence="1">
    <location>
        <begin position="18"/>
        <end position="78"/>
    </location>
</feature>
<name>A0A934NFZ2_9BACT</name>
<evidence type="ECO:0000259" key="1">
    <source>
        <dbReference type="Pfam" id="PF02467"/>
    </source>
</evidence>
<gene>
    <name evidence="2" type="ORF">JF887_14340</name>
</gene>
<dbReference type="AlphaFoldDB" id="A0A934NFZ2"/>
<reference evidence="2 3" key="1">
    <citation type="submission" date="2020-10" db="EMBL/GenBank/DDBJ databases">
        <title>Ca. Dormibacterota MAGs.</title>
        <authorList>
            <person name="Montgomery K."/>
        </authorList>
    </citation>
    <scope>NUCLEOTIDE SEQUENCE [LARGE SCALE GENOMIC DNA]</scope>
    <source>
        <strain evidence="2">Mitchell_Peninsula_5</strain>
    </source>
</reference>
<organism evidence="2 3">
    <name type="scientific">Candidatus Amunia macphersoniae</name>
    <dbReference type="NCBI Taxonomy" id="3127014"/>
    <lineage>
        <taxon>Bacteria</taxon>
        <taxon>Bacillati</taxon>
        <taxon>Candidatus Dormiibacterota</taxon>
        <taxon>Candidatus Dormibacteria</taxon>
        <taxon>Candidatus Aeolococcales</taxon>
        <taxon>Candidatus Aeolococcaceae</taxon>
        <taxon>Candidatus Amunia</taxon>
    </lineage>
</organism>
<dbReference type="Pfam" id="PF02467">
    <property type="entry name" value="Whib"/>
    <property type="match status" value="1"/>
</dbReference>
<proteinExistence type="predicted"/>
<dbReference type="Proteomes" id="UP000614410">
    <property type="component" value="Unassembled WGS sequence"/>
</dbReference>
<evidence type="ECO:0000313" key="2">
    <source>
        <dbReference type="EMBL" id="MBJ7610583.1"/>
    </source>
</evidence>